<dbReference type="PRINTS" id="PR00413">
    <property type="entry name" value="HADHALOGNASE"/>
</dbReference>
<accession>A0ABZ2FGV1</accession>
<dbReference type="SFLD" id="SFLDS00003">
    <property type="entry name" value="Haloacid_Dehalogenase"/>
    <property type="match status" value="1"/>
</dbReference>
<dbReference type="InterPro" id="IPR006439">
    <property type="entry name" value="HAD-SF_hydro_IA"/>
</dbReference>
<dbReference type="GO" id="GO:0016787">
    <property type="term" value="F:hydrolase activity"/>
    <property type="evidence" value="ECO:0007669"/>
    <property type="project" value="UniProtKB-KW"/>
</dbReference>
<dbReference type="InterPro" id="IPR051400">
    <property type="entry name" value="HAD-like_hydrolase"/>
</dbReference>
<dbReference type="InterPro" id="IPR023214">
    <property type="entry name" value="HAD_sf"/>
</dbReference>
<dbReference type="Gene3D" id="3.40.50.1000">
    <property type="entry name" value="HAD superfamily/HAD-like"/>
    <property type="match status" value="1"/>
</dbReference>
<evidence type="ECO:0000256" key="3">
    <source>
        <dbReference type="ARBA" id="ARBA00022801"/>
    </source>
</evidence>
<dbReference type="PANTHER" id="PTHR46470:SF2">
    <property type="entry name" value="GLYCERALDEHYDE 3-PHOSPHATE PHOSPHATASE"/>
    <property type="match status" value="1"/>
</dbReference>
<keyword evidence="6" id="KW-1185">Reference proteome</keyword>
<dbReference type="Pfam" id="PF00702">
    <property type="entry name" value="Hydrolase"/>
    <property type="match status" value="1"/>
</dbReference>
<dbReference type="PANTHER" id="PTHR46470">
    <property type="entry name" value="N-ACYLNEURAMINATE-9-PHOSPHATASE"/>
    <property type="match status" value="1"/>
</dbReference>
<evidence type="ECO:0000256" key="2">
    <source>
        <dbReference type="ARBA" id="ARBA00022723"/>
    </source>
</evidence>
<name>A0ABZ2FGV1_9MICO</name>
<protein>
    <submittedName>
        <fullName evidence="5">HAD family hydrolase</fullName>
    </submittedName>
</protein>
<dbReference type="Proteomes" id="UP001381003">
    <property type="component" value="Chromosome"/>
</dbReference>
<evidence type="ECO:0000256" key="4">
    <source>
        <dbReference type="ARBA" id="ARBA00022842"/>
    </source>
</evidence>
<evidence type="ECO:0000313" key="5">
    <source>
        <dbReference type="EMBL" id="WWF05433.1"/>
    </source>
</evidence>
<keyword evidence="3 5" id="KW-0378">Hydrolase</keyword>
<organism evidence="5 6">
    <name type="scientific">Janibacter terrae</name>
    <dbReference type="NCBI Taxonomy" id="103817"/>
    <lineage>
        <taxon>Bacteria</taxon>
        <taxon>Bacillati</taxon>
        <taxon>Actinomycetota</taxon>
        <taxon>Actinomycetes</taxon>
        <taxon>Micrococcales</taxon>
        <taxon>Intrasporangiaceae</taxon>
        <taxon>Janibacter</taxon>
    </lineage>
</organism>
<dbReference type="InterPro" id="IPR036412">
    <property type="entry name" value="HAD-like_sf"/>
</dbReference>
<reference evidence="5 6" key="1">
    <citation type="submission" date="2022-09" db="EMBL/GenBank/DDBJ databases">
        <title>Complete genome sequence of Janibacter terrae strain COS04-44, PCL-degrading bacteria isolated from oil spilled coast.</title>
        <authorList>
            <person name="Park H."/>
            <person name="Kim J.Y."/>
            <person name="An S.H."/>
            <person name="Lee C.M."/>
            <person name="Weon H.-Y."/>
        </authorList>
    </citation>
    <scope>NUCLEOTIDE SEQUENCE [LARGE SCALE GENOMIC DNA]</scope>
    <source>
        <strain evidence="5 6">COS04-44</strain>
    </source>
</reference>
<keyword evidence="4" id="KW-0460">Magnesium</keyword>
<evidence type="ECO:0000313" key="6">
    <source>
        <dbReference type="Proteomes" id="UP001381003"/>
    </source>
</evidence>
<gene>
    <name evidence="5" type="ORF">N5P18_00740</name>
</gene>
<sequence>MSVDEMRHPLTVRERPEAGPVEAVIFDWGGTLTPWHTIDLGQQWRVFAREVHGIPIESDEVPQEDLDRAHELAERIHAVEADAWQQVRDEQRGAHLDDILRKAGIDPQHDRHHVALAAYRRFWEPHTHTDPQVRPLWEGLRARGLKVGVLSNTIWSGDYHREIFERDGVLDLIDGDVYSSEIQVVKPHREAFEAAAAAVGVPMANAVYVGDRLFEDVLGSQEVGMRAIWVPHSDIPADQQVTVDVEPDGVAHELIDVLEIVDGWLAP</sequence>
<keyword evidence="2" id="KW-0479">Metal-binding</keyword>
<evidence type="ECO:0000256" key="1">
    <source>
        <dbReference type="ARBA" id="ARBA00001946"/>
    </source>
</evidence>
<dbReference type="RefSeq" id="WP_082807545.1">
    <property type="nucleotide sequence ID" value="NZ_CP104874.1"/>
</dbReference>
<dbReference type="SUPFAM" id="SSF56784">
    <property type="entry name" value="HAD-like"/>
    <property type="match status" value="1"/>
</dbReference>
<comment type="cofactor">
    <cofactor evidence="1">
        <name>Mg(2+)</name>
        <dbReference type="ChEBI" id="CHEBI:18420"/>
    </cofactor>
</comment>
<proteinExistence type="predicted"/>
<dbReference type="SFLD" id="SFLDG01129">
    <property type="entry name" value="C1.5:_HAD__Beta-PGM__Phosphata"/>
    <property type="match status" value="1"/>
</dbReference>
<dbReference type="EMBL" id="CP104874">
    <property type="protein sequence ID" value="WWF05433.1"/>
    <property type="molecule type" value="Genomic_DNA"/>
</dbReference>